<dbReference type="GO" id="GO:0016020">
    <property type="term" value="C:membrane"/>
    <property type="evidence" value="ECO:0007669"/>
    <property type="project" value="UniProtKB-SubCell"/>
</dbReference>
<keyword evidence="2 6" id="KW-0812">Transmembrane</keyword>
<dbReference type="EMBL" id="CP051139">
    <property type="protein sequence ID" value="QIW95762.1"/>
    <property type="molecule type" value="Genomic_DNA"/>
</dbReference>
<dbReference type="OrthoDB" id="4205486at2759"/>
<dbReference type="InterPro" id="IPR029208">
    <property type="entry name" value="COX14"/>
</dbReference>
<evidence type="ECO:0000313" key="8">
    <source>
        <dbReference type="Proteomes" id="UP000503462"/>
    </source>
</evidence>
<reference evidence="7 8" key="1">
    <citation type="journal article" date="2016" name="Sci. Rep.">
        <title>Peltaster fructicola genome reveals evolution from an invasive phytopathogen to an ectophytic parasite.</title>
        <authorList>
            <person name="Xu C."/>
            <person name="Chen H."/>
            <person name="Gleason M.L."/>
            <person name="Xu J.R."/>
            <person name="Liu H."/>
            <person name="Zhang R."/>
            <person name="Sun G."/>
        </authorList>
    </citation>
    <scope>NUCLEOTIDE SEQUENCE [LARGE SCALE GENOMIC DNA]</scope>
    <source>
        <strain evidence="7 8">LNHT1506</strain>
    </source>
</reference>
<keyword evidence="3 6" id="KW-1133">Transmembrane helix</keyword>
<organism evidence="7 8">
    <name type="scientific">Peltaster fructicola</name>
    <dbReference type="NCBI Taxonomy" id="286661"/>
    <lineage>
        <taxon>Eukaryota</taxon>
        <taxon>Fungi</taxon>
        <taxon>Dikarya</taxon>
        <taxon>Ascomycota</taxon>
        <taxon>Pezizomycotina</taxon>
        <taxon>Dothideomycetes</taxon>
        <taxon>Dothideomycetes incertae sedis</taxon>
        <taxon>Peltaster</taxon>
    </lineage>
</organism>
<evidence type="ECO:0000256" key="2">
    <source>
        <dbReference type="ARBA" id="ARBA00022692"/>
    </source>
</evidence>
<dbReference type="Pfam" id="PF14880">
    <property type="entry name" value="COX14"/>
    <property type="match status" value="1"/>
</dbReference>
<dbReference type="Proteomes" id="UP000503462">
    <property type="component" value="Chromosome 1"/>
</dbReference>
<evidence type="ECO:0000256" key="6">
    <source>
        <dbReference type="SAM" id="Phobius"/>
    </source>
</evidence>
<sequence>MPKTAADATRFTATGPYASNMASSTATLNPSSTRIDFGKAPPNETPQQKIARLRAAAALARRPKEDTFDKVVRIGRRWADRAHRVTALSLLGLTIVSVLVAGAGITDLVLHNRRRRRDWYAEQDLKRAADVQEAKAALGAGTITQDQLLLLGQERAKFEAAEARKNKPGMFKSASNYLFGGLAKEEQKGGRLAAAPQPTPSIREQVAEMVQTTQTVAIKTEEAVLPQGGPLDRQAQHIYDAALHQGTSWRKWLLRQP</sequence>
<evidence type="ECO:0000313" key="7">
    <source>
        <dbReference type="EMBL" id="QIW95762.1"/>
    </source>
</evidence>
<feature type="compositionally biased region" description="Polar residues" evidence="5">
    <location>
        <begin position="20"/>
        <end position="34"/>
    </location>
</feature>
<dbReference type="AlphaFoldDB" id="A0A6H0XM19"/>
<evidence type="ECO:0000256" key="4">
    <source>
        <dbReference type="ARBA" id="ARBA00023136"/>
    </source>
</evidence>
<feature type="region of interest" description="Disordered" evidence="5">
    <location>
        <begin position="19"/>
        <end position="46"/>
    </location>
</feature>
<evidence type="ECO:0000256" key="5">
    <source>
        <dbReference type="SAM" id="MobiDB-lite"/>
    </source>
</evidence>
<keyword evidence="8" id="KW-1185">Reference proteome</keyword>
<evidence type="ECO:0000256" key="3">
    <source>
        <dbReference type="ARBA" id="ARBA00022989"/>
    </source>
</evidence>
<proteinExistence type="predicted"/>
<feature type="transmembrane region" description="Helical" evidence="6">
    <location>
        <begin position="87"/>
        <end position="110"/>
    </location>
</feature>
<keyword evidence="4 6" id="KW-0472">Membrane</keyword>
<name>A0A6H0XM19_9PEZI</name>
<accession>A0A6H0XM19</accession>
<evidence type="ECO:0000256" key="1">
    <source>
        <dbReference type="ARBA" id="ARBA00004167"/>
    </source>
</evidence>
<comment type="subcellular location">
    <subcellularLocation>
        <location evidence="1">Membrane</location>
        <topology evidence="1">Single-pass membrane protein</topology>
    </subcellularLocation>
</comment>
<gene>
    <name evidence="7" type="ORF">AMS68_001280</name>
</gene>
<protein>
    <submittedName>
        <fullName evidence="7">Uncharacterized protein</fullName>
    </submittedName>
</protein>